<dbReference type="KEGG" id="asc:ASAC_1461"/>
<feature type="compositionally biased region" description="Basic and acidic residues" evidence="1">
    <location>
        <begin position="64"/>
        <end position="84"/>
    </location>
</feature>
<protein>
    <submittedName>
        <fullName evidence="2">Uncharacterized protein</fullName>
    </submittedName>
</protein>
<organism evidence="2 3">
    <name type="scientific">Acidilobus saccharovorans (strain DSM 16705 / JCM 18335 / VKM B-2471 / 345-15)</name>
    <dbReference type="NCBI Taxonomy" id="666510"/>
    <lineage>
        <taxon>Archaea</taxon>
        <taxon>Thermoproteota</taxon>
        <taxon>Thermoprotei</taxon>
        <taxon>Acidilobales</taxon>
        <taxon>Acidilobaceae</taxon>
        <taxon>Acidilobus</taxon>
    </lineage>
</organism>
<keyword evidence="3" id="KW-1185">Reference proteome</keyword>
<name>D9PZ79_ACIS3</name>
<dbReference type="eggNOG" id="arCOG02396">
    <property type="taxonomic scope" value="Archaea"/>
</dbReference>
<dbReference type="RefSeq" id="WP_013267378.1">
    <property type="nucleotide sequence ID" value="NC_014374.1"/>
</dbReference>
<dbReference type="AlphaFoldDB" id="D9PZ79"/>
<evidence type="ECO:0000313" key="2">
    <source>
        <dbReference type="EMBL" id="ADL19866.1"/>
    </source>
</evidence>
<evidence type="ECO:0000313" key="3">
    <source>
        <dbReference type="Proteomes" id="UP000000346"/>
    </source>
</evidence>
<feature type="compositionally biased region" description="Low complexity" evidence="1">
    <location>
        <begin position="50"/>
        <end position="63"/>
    </location>
</feature>
<accession>D9PZ79</accession>
<sequence length="223" mass="24372">MSEQKPQEQRPQEAPTELRDVAEMLRDAAAQLRSIIDSLNNPLAAIAANAMQSQQAAPQQPQPREQHSQEAPQEAKRAEQEDVVRPQPRPEATSTEVVKAQPMASQAVGPSRAAAPVIPVTNVERVMKLLNLFADMNILSNDFFESVVKAMSSLGVLSDGERDALVYLLNTMKLGVEKGLSPQEVVSLLAIIFSEAGVDNDEVIRSGLAKVILSKLRRQDESR</sequence>
<dbReference type="Proteomes" id="UP000000346">
    <property type="component" value="Chromosome"/>
</dbReference>
<gene>
    <name evidence="2" type="ordered locus">ASAC_1461</name>
</gene>
<reference evidence="2 3" key="1">
    <citation type="journal article" date="2010" name="Appl. Environ. Microbiol.">
        <title>The genome sequence of the crenarchaeon Acidilobus saccharovorans supports a new order, Acidilobales, and suggests an important ecological role in terrestrial acidic hot springs.</title>
        <authorList>
            <person name="Mardanov A.V."/>
            <person name="Svetlitchnyi V.A."/>
            <person name="Beletsky A.V."/>
            <person name="Prokofeva M.I."/>
            <person name="Bonch-Osmolovskaya E.A."/>
            <person name="Ravin N.V."/>
            <person name="Skryabin K.G."/>
        </authorList>
    </citation>
    <scope>NUCLEOTIDE SEQUENCE [LARGE SCALE GENOMIC DNA]</scope>
    <source>
        <strain evidence="3">DSM 16705 / JCM 18335 / VKM B-2471 / 345-15</strain>
    </source>
</reference>
<feature type="region of interest" description="Disordered" evidence="1">
    <location>
        <begin position="50"/>
        <end position="111"/>
    </location>
</feature>
<dbReference type="HOGENOM" id="CLU_1237861_0_0_2"/>
<dbReference type="GeneID" id="9499720"/>
<dbReference type="STRING" id="666510.ASAC_1461"/>
<proteinExistence type="predicted"/>
<dbReference type="OrthoDB" id="382817at2157"/>
<dbReference type="EMBL" id="CP001742">
    <property type="protein sequence ID" value="ADL19866.1"/>
    <property type="molecule type" value="Genomic_DNA"/>
</dbReference>
<dbReference type="InParanoid" id="D9PZ79"/>
<evidence type="ECO:0000256" key="1">
    <source>
        <dbReference type="SAM" id="MobiDB-lite"/>
    </source>
</evidence>